<keyword evidence="4" id="KW-1185">Reference proteome</keyword>
<evidence type="ECO:0000313" key="3">
    <source>
        <dbReference type="EMBL" id="CAH2086123.1"/>
    </source>
</evidence>
<evidence type="ECO:0000259" key="2">
    <source>
        <dbReference type="Pfam" id="PF21107"/>
    </source>
</evidence>
<dbReference type="Proteomes" id="UP001153954">
    <property type="component" value="Unassembled WGS sequence"/>
</dbReference>
<evidence type="ECO:0000256" key="1">
    <source>
        <dbReference type="SAM" id="MobiDB-lite"/>
    </source>
</evidence>
<dbReference type="EMBL" id="CAKOGL010000005">
    <property type="protein sequence ID" value="CAH2086123.1"/>
    <property type="molecule type" value="Genomic_DNA"/>
</dbReference>
<accession>A0AAU9THI6</accession>
<proteinExistence type="predicted"/>
<name>A0AAU9THI6_EUPED</name>
<feature type="domain" description="STPR" evidence="2">
    <location>
        <begin position="97"/>
        <end position="170"/>
    </location>
</feature>
<dbReference type="Pfam" id="PF21107">
    <property type="entry name" value="STPRs"/>
    <property type="match status" value="1"/>
</dbReference>
<feature type="compositionally biased region" description="Polar residues" evidence="1">
    <location>
        <begin position="25"/>
        <end position="35"/>
    </location>
</feature>
<dbReference type="AlphaFoldDB" id="A0AAU9THI6"/>
<feature type="region of interest" description="Disordered" evidence="1">
    <location>
        <begin position="81"/>
        <end position="102"/>
    </location>
</feature>
<feature type="region of interest" description="Disordered" evidence="1">
    <location>
        <begin position="1"/>
        <end position="57"/>
    </location>
</feature>
<reference evidence="3" key="1">
    <citation type="submission" date="2022-03" db="EMBL/GenBank/DDBJ databases">
        <authorList>
            <person name="Tunstrom K."/>
        </authorList>
    </citation>
    <scope>NUCLEOTIDE SEQUENCE</scope>
</reference>
<organism evidence="3 4">
    <name type="scientific">Euphydryas editha</name>
    <name type="common">Edith's checkerspot</name>
    <dbReference type="NCBI Taxonomy" id="104508"/>
    <lineage>
        <taxon>Eukaryota</taxon>
        <taxon>Metazoa</taxon>
        <taxon>Ecdysozoa</taxon>
        <taxon>Arthropoda</taxon>
        <taxon>Hexapoda</taxon>
        <taxon>Insecta</taxon>
        <taxon>Pterygota</taxon>
        <taxon>Neoptera</taxon>
        <taxon>Endopterygota</taxon>
        <taxon>Lepidoptera</taxon>
        <taxon>Glossata</taxon>
        <taxon>Ditrysia</taxon>
        <taxon>Papilionoidea</taxon>
        <taxon>Nymphalidae</taxon>
        <taxon>Nymphalinae</taxon>
        <taxon>Euphydryas</taxon>
    </lineage>
</organism>
<sequence>MKLEWEIRRRSRDSSQEQLEENRHQTQTGQVSQTSHSEDSSQENVHENNQASASPARATKVRCLQNLTNIIRVERSYDLDVSRERASQRVATEKDEERERRLQDLRQRAAQRVATENDEERELRLQDLRQRAAQRVATENNEQRELRLQDLRQRAAQRLANENHEQREYRLDEQRRRDETRRRALELNNYLPTYKCAVTAAVQYQALGPLEILCIHCGALHFPEERVSNRINRNSFGDCCLHGRILMEQPKFSNELVRLFLSRHPHSEEFHKKIRNINASFALASFNAEDDRTINSHGIYSFIVCGQVYHKMNMTAHPTQNDVGVFERPLYGQLYFLDPDEAVNES</sequence>
<gene>
    <name evidence="3" type="ORF">EEDITHA_LOCUS2533</name>
</gene>
<dbReference type="InterPro" id="IPR048998">
    <property type="entry name" value="STPR"/>
</dbReference>
<comment type="caution">
    <text evidence="3">The sequence shown here is derived from an EMBL/GenBank/DDBJ whole genome shotgun (WGS) entry which is preliminary data.</text>
</comment>
<evidence type="ECO:0000313" key="4">
    <source>
        <dbReference type="Proteomes" id="UP001153954"/>
    </source>
</evidence>
<protein>
    <recommendedName>
        <fullName evidence="2">STPR domain-containing protein</fullName>
    </recommendedName>
</protein>
<feature type="compositionally biased region" description="Basic and acidic residues" evidence="1">
    <location>
        <begin position="1"/>
        <end position="24"/>
    </location>
</feature>